<dbReference type="RefSeq" id="WP_145079439.1">
    <property type="nucleotide sequence ID" value="NZ_JAYFNS010000026.1"/>
</dbReference>
<comment type="similarity">
    <text evidence="1">Belongs to the ComF/GntX family.</text>
</comment>
<dbReference type="Gene3D" id="3.40.50.2020">
    <property type="match status" value="1"/>
</dbReference>
<evidence type="ECO:0000313" key="5">
    <source>
        <dbReference type="Proteomes" id="UP000315343"/>
    </source>
</evidence>
<evidence type="ECO:0000313" key="4">
    <source>
        <dbReference type="EMBL" id="TWH83872.1"/>
    </source>
</evidence>
<proteinExistence type="inferred from homology"/>
<dbReference type="InterPro" id="IPR051910">
    <property type="entry name" value="ComF/GntX_DNA_util-trans"/>
</dbReference>
<organism evidence="4 5">
    <name type="scientific">Sedimentibacter saalensis</name>
    <dbReference type="NCBI Taxonomy" id="130788"/>
    <lineage>
        <taxon>Bacteria</taxon>
        <taxon>Bacillati</taxon>
        <taxon>Bacillota</taxon>
        <taxon>Tissierellia</taxon>
        <taxon>Sedimentibacter</taxon>
    </lineage>
</organism>
<evidence type="ECO:0000256" key="1">
    <source>
        <dbReference type="ARBA" id="ARBA00008007"/>
    </source>
</evidence>
<dbReference type="CDD" id="cd06223">
    <property type="entry name" value="PRTases_typeI"/>
    <property type="match status" value="1"/>
</dbReference>
<feature type="domain" description="Phosphoribosyltransferase" evidence="2">
    <location>
        <begin position="146"/>
        <end position="237"/>
    </location>
</feature>
<protein>
    <submittedName>
        <fullName evidence="4">ComF family protein</fullName>
    </submittedName>
</protein>
<feature type="domain" description="Double zinc ribbon" evidence="3">
    <location>
        <begin position="8"/>
        <end position="70"/>
    </location>
</feature>
<sequence length="239" mass="27878">MKDYVESFLELLYPEKNTCFFCETHDEAICDRYICKDCERTMKKIVPPICIKCSKPIDLNSHEELCSDCRKHDHSFEMSRSVFFYEGTVKKGIYLFKYYNKPYFYRFFGKCLVDFMEDTSYGRFNLVVPVPLHRSKLRKRGYNQSELLARYISNKTDMPYGDVLKRIKKTPKQSQVTKEDRRKNLINAFDVKKSMAGLLTGKNVLLVDDVFTTGSTADECSKTLIKNGASKVYVITIAR</sequence>
<dbReference type="SUPFAM" id="SSF53271">
    <property type="entry name" value="PRTase-like"/>
    <property type="match status" value="1"/>
</dbReference>
<dbReference type="Pfam" id="PF00156">
    <property type="entry name" value="Pribosyltran"/>
    <property type="match status" value="1"/>
</dbReference>
<dbReference type="InterPro" id="IPR029057">
    <property type="entry name" value="PRTase-like"/>
</dbReference>
<dbReference type="InterPro" id="IPR044005">
    <property type="entry name" value="DZR_2"/>
</dbReference>
<dbReference type="Pfam" id="PF18912">
    <property type="entry name" value="DZR_2"/>
    <property type="match status" value="1"/>
</dbReference>
<dbReference type="InterPro" id="IPR000836">
    <property type="entry name" value="PRTase_dom"/>
</dbReference>
<gene>
    <name evidence="4" type="ORF">LY60_00489</name>
</gene>
<accession>A0A562JKN3</accession>
<comment type="caution">
    <text evidence="4">The sequence shown here is derived from an EMBL/GenBank/DDBJ whole genome shotgun (WGS) entry which is preliminary data.</text>
</comment>
<dbReference type="AlphaFoldDB" id="A0A562JKN3"/>
<name>A0A562JKN3_9FIRM</name>
<evidence type="ECO:0000259" key="3">
    <source>
        <dbReference type="Pfam" id="PF18912"/>
    </source>
</evidence>
<dbReference type="EMBL" id="VLKH01000001">
    <property type="protein sequence ID" value="TWH83872.1"/>
    <property type="molecule type" value="Genomic_DNA"/>
</dbReference>
<reference evidence="4 5" key="1">
    <citation type="submission" date="2019-07" db="EMBL/GenBank/DDBJ databases">
        <title>Genomic Encyclopedia of Type Strains, Phase I: the one thousand microbial genomes (KMG-I) project.</title>
        <authorList>
            <person name="Kyrpides N."/>
        </authorList>
    </citation>
    <scope>NUCLEOTIDE SEQUENCE [LARGE SCALE GENOMIC DNA]</scope>
    <source>
        <strain evidence="4 5">DSM 13558</strain>
    </source>
</reference>
<dbReference type="PANTHER" id="PTHR47505:SF1">
    <property type="entry name" value="DNA UTILIZATION PROTEIN YHGH"/>
    <property type="match status" value="1"/>
</dbReference>
<evidence type="ECO:0000259" key="2">
    <source>
        <dbReference type="Pfam" id="PF00156"/>
    </source>
</evidence>
<dbReference type="Proteomes" id="UP000315343">
    <property type="component" value="Unassembled WGS sequence"/>
</dbReference>
<dbReference type="OrthoDB" id="9779910at2"/>
<keyword evidence="5" id="KW-1185">Reference proteome</keyword>
<dbReference type="PANTHER" id="PTHR47505">
    <property type="entry name" value="DNA UTILIZATION PROTEIN YHGH"/>
    <property type="match status" value="1"/>
</dbReference>